<dbReference type="EMBL" id="JALJOR010000009">
    <property type="protein sequence ID" value="KAK9811543.1"/>
    <property type="molecule type" value="Genomic_DNA"/>
</dbReference>
<proteinExistence type="inferred from homology"/>
<protein>
    <recommendedName>
        <fullName evidence="3">Ketoreductase domain-containing protein</fullName>
    </recommendedName>
</protein>
<evidence type="ECO:0000313" key="5">
    <source>
        <dbReference type="Proteomes" id="UP001489004"/>
    </source>
</evidence>
<dbReference type="InterPro" id="IPR036291">
    <property type="entry name" value="NAD(P)-bd_dom_sf"/>
</dbReference>
<name>A0AAW1PSE0_9CHLO</name>
<dbReference type="AlphaFoldDB" id="A0AAW1PSE0"/>
<evidence type="ECO:0000256" key="1">
    <source>
        <dbReference type="ARBA" id="ARBA00006484"/>
    </source>
</evidence>
<evidence type="ECO:0000313" key="4">
    <source>
        <dbReference type="EMBL" id="KAK9811543.1"/>
    </source>
</evidence>
<dbReference type="CDD" id="cd05233">
    <property type="entry name" value="SDR_c"/>
    <property type="match status" value="1"/>
</dbReference>
<evidence type="ECO:0000259" key="3">
    <source>
        <dbReference type="SMART" id="SM00822"/>
    </source>
</evidence>
<comment type="similarity">
    <text evidence="1">Belongs to the short-chain dehydrogenases/reductases (SDR) family.</text>
</comment>
<dbReference type="SUPFAM" id="SSF51735">
    <property type="entry name" value="NAD(P)-binding Rossmann-fold domains"/>
    <property type="match status" value="1"/>
</dbReference>
<comment type="caution">
    <text evidence="4">The sequence shown here is derived from an EMBL/GenBank/DDBJ whole genome shotgun (WGS) entry which is preliminary data.</text>
</comment>
<evidence type="ECO:0000256" key="2">
    <source>
        <dbReference type="ARBA" id="ARBA00023002"/>
    </source>
</evidence>
<sequence length="255" mass="26225">MSSEATNPVYVVFGATGGVGAELARRLATRQEGSTVILAARDEAKLEKLRSDVGGESEVVDILHHDQVAALMSKIAEKHGRVTGVANCVGSMLLKPAHITSEAEFRNQIEINLVSAFNIVKGSVKAMMKSGGGSIALCSSAVADHGYANHEAVAAAKGGVTGLAKSAAATYAPHNIRVNVVSPGLIAGTNMTSRISGSEAALKASKGMHALGRVGQPRDVASALEFLLYPENDFITGAVLNVDGGLGNAAPVKQR</sequence>
<organism evidence="4 5">
    <name type="scientific">[Myrmecia] bisecta</name>
    <dbReference type="NCBI Taxonomy" id="41462"/>
    <lineage>
        <taxon>Eukaryota</taxon>
        <taxon>Viridiplantae</taxon>
        <taxon>Chlorophyta</taxon>
        <taxon>core chlorophytes</taxon>
        <taxon>Trebouxiophyceae</taxon>
        <taxon>Trebouxiales</taxon>
        <taxon>Trebouxiaceae</taxon>
        <taxon>Myrmecia</taxon>
    </lineage>
</organism>
<dbReference type="SMART" id="SM00822">
    <property type="entry name" value="PKS_KR"/>
    <property type="match status" value="1"/>
</dbReference>
<dbReference type="Proteomes" id="UP001489004">
    <property type="component" value="Unassembled WGS sequence"/>
</dbReference>
<dbReference type="InterPro" id="IPR057326">
    <property type="entry name" value="KR_dom"/>
</dbReference>
<dbReference type="Gene3D" id="3.40.50.720">
    <property type="entry name" value="NAD(P)-binding Rossmann-like Domain"/>
    <property type="match status" value="1"/>
</dbReference>
<dbReference type="InterPro" id="IPR051122">
    <property type="entry name" value="SDR_DHRS6-like"/>
</dbReference>
<gene>
    <name evidence="4" type="ORF">WJX72_005658</name>
</gene>
<dbReference type="InterPro" id="IPR002347">
    <property type="entry name" value="SDR_fam"/>
</dbReference>
<dbReference type="PANTHER" id="PTHR43477">
    <property type="entry name" value="DIHYDROANTICAPSIN 7-DEHYDROGENASE"/>
    <property type="match status" value="1"/>
</dbReference>
<feature type="domain" description="Ketoreductase" evidence="3">
    <location>
        <begin position="8"/>
        <end position="189"/>
    </location>
</feature>
<keyword evidence="2" id="KW-0560">Oxidoreductase</keyword>
<reference evidence="4 5" key="1">
    <citation type="journal article" date="2024" name="Nat. Commun.">
        <title>Phylogenomics reveals the evolutionary origins of lichenization in chlorophyte algae.</title>
        <authorList>
            <person name="Puginier C."/>
            <person name="Libourel C."/>
            <person name="Otte J."/>
            <person name="Skaloud P."/>
            <person name="Haon M."/>
            <person name="Grisel S."/>
            <person name="Petersen M."/>
            <person name="Berrin J.G."/>
            <person name="Delaux P.M."/>
            <person name="Dal Grande F."/>
            <person name="Keller J."/>
        </authorList>
    </citation>
    <scope>NUCLEOTIDE SEQUENCE [LARGE SCALE GENOMIC DNA]</scope>
    <source>
        <strain evidence="4 5">SAG 2043</strain>
    </source>
</reference>
<dbReference type="GO" id="GO:0016491">
    <property type="term" value="F:oxidoreductase activity"/>
    <property type="evidence" value="ECO:0007669"/>
    <property type="project" value="UniProtKB-KW"/>
</dbReference>
<dbReference type="PANTHER" id="PTHR43477:SF1">
    <property type="entry name" value="DIHYDROANTICAPSIN 7-DEHYDROGENASE"/>
    <property type="match status" value="1"/>
</dbReference>
<accession>A0AAW1PSE0</accession>
<dbReference type="PRINTS" id="PR00081">
    <property type="entry name" value="GDHRDH"/>
</dbReference>
<keyword evidence="5" id="KW-1185">Reference proteome</keyword>
<dbReference type="Pfam" id="PF13561">
    <property type="entry name" value="adh_short_C2"/>
    <property type="match status" value="1"/>
</dbReference>